<feature type="compositionally biased region" description="Basic and acidic residues" evidence="6">
    <location>
        <begin position="48"/>
        <end position="63"/>
    </location>
</feature>
<sequence length="205" mass="20523">MTALLVTAWVLVATAPWWAARAAVVRRAVAVSRQPESTAGSPGGATGEAEREGRGGGRGRPDDGPLETGVLLELLAAAVRSGAAVPRALDVVGVCVGGREGAALRAAGAALLLGASWDAAWATAPPRLEVVRRALRPAWLHGAAPAPALRAAAQASRQDRTAAAKAAAARLAVHLVLPLGACFLPAFVLVGLVPVLVSLGSGLLG</sequence>
<evidence type="ECO:0000313" key="9">
    <source>
        <dbReference type="EMBL" id="XCH29246.1"/>
    </source>
</evidence>
<feature type="region of interest" description="Disordered" evidence="6">
    <location>
        <begin position="33"/>
        <end position="63"/>
    </location>
</feature>
<evidence type="ECO:0000259" key="8">
    <source>
        <dbReference type="Pfam" id="PF00482"/>
    </source>
</evidence>
<proteinExistence type="predicted"/>
<keyword evidence="2" id="KW-1003">Cell membrane</keyword>
<dbReference type="AlphaFoldDB" id="A0AAU8FZA0"/>
<reference evidence="9" key="1">
    <citation type="submission" date="2024-06" db="EMBL/GenBank/DDBJ databases">
        <title>Complete genome sequence of the cellulolytic actinobacterium, Cellulosimicrobium ES-005.</title>
        <authorList>
            <person name="Matthews C.T."/>
            <person name="Underwood K.D."/>
            <person name="Ghanchi K.M."/>
            <person name="Fields S.D."/>
            <person name="Gardner S.G."/>
        </authorList>
    </citation>
    <scope>NUCLEOTIDE SEQUENCE</scope>
    <source>
        <strain evidence="9">ES-005</strain>
    </source>
</reference>
<dbReference type="EMBL" id="CP159290">
    <property type="protein sequence ID" value="XCH29246.1"/>
    <property type="molecule type" value="Genomic_DNA"/>
</dbReference>
<evidence type="ECO:0000256" key="4">
    <source>
        <dbReference type="ARBA" id="ARBA00022989"/>
    </source>
</evidence>
<name>A0AAU8FZA0_9MICO</name>
<evidence type="ECO:0000256" key="7">
    <source>
        <dbReference type="SAM" id="Phobius"/>
    </source>
</evidence>
<keyword evidence="4 7" id="KW-1133">Transmembrane helix</keyword>
<evidence type="ECO:0000256" key="6">
    <source>
        <dbReference type="SAM" id="MobiDB-lite"/>
    </source>
</evidence>
<keyword evidence="5 7" id="KW-0472">Membrane</keyword>
<gene>
    <name evidence="9" type="ORF">ABRQ22_16915</name>
</gene>
<evidence type="ECO:0000256" key="5">
    <source>
        <dbReference type="ARBA" id="ARBA00023136"/>
    </source>
</evidence>
<feature type="transmembrane region" description="Helical" evidence="7">
    <location>
        <begin position="183"/>
        <end position="204"/>
    </location>
</feature>
<evidence type="ECO:0000256" key="1">
    <source>
        <dbReference type="ARBA" id="ARBA00004651"/>
    </source>
</evidence>
<accession>A0AAU8FZA0</accession>
<keyword evidence="3 7" id="KW-0812">Transmembrane</keyword>
<dbReference type="InterPro" id="IPR018076">
    <property type="entry name" value="T2SS_GspF_dom"/>
</dbReference>
<evidence type="ECO:0000256" key="3">
    <source>
        <dbReference type="ARBA" id="ARBA00022692"/>
    </source>
</evidence>
<dbReference type="GO" id="GO:0005886">
    <property type="term" value="C:plasma membrane"/>
    <property type="evidence" value="ECO:0007669"/>
    <property type="project" value="UniProtKB-SubCell"/>
</dbReference>
<dbReference type="RefSeq" id="WP_353707561.1">
    <property type="nucleotide sequence ID" value="NZ_CP159290.1"/>
</dbReference>
<organism evidence="9">
    <name type="scientific">Cellulosimicrobium sp. ES-005</name>
    <dbReference type="NCBI Taxonomy" id="3163031"/>
    <lineage>
        <taxon>Bacteria</taxon>
        <taxon>Bacillati</taxon>
        <taxon>Actinomycetota</taxon>
        <taxon>Actinomycetes</taxon>
        <taxon>Micrococcales</taxon>
        <taxon>Promicromonosporaceae</taxon>
        <taxon>Cellulosimicrobium</taxon>
    </lineage>
</organism>
<protein>
    <submittedName>
        <fullName evidence="9">Type II secretion system F family protein</fullName>
    </submittedName>
</protein>
<dbReference type="Pfam" id="PF00482">
    <property type="entry name" value="T2SSF"/>
    <property type="match status" value="1"/>
</dbReference>
<evidence type="ECO:0000256" key="2">
    <source>
        <dbReference type="ARBA" id="ARBA00022475"/>
    </source>
</evidence>
<feature type="domain" description="Type II secretion system protein GspF" evidence="8">
    <location>
        <begin position="72"/>
        <end position="192"/>
    </location>
</feature>
<comment type="subcellular location">
    <subcellularLocation>
        <location evidence="1">Cell membrane</location>
        <topology evidence="1">Multi-pass membrane protein</topology>
    </subcellularLocation>
</comment>